<dbReference type="Gene3D" id="3.40.30.10">
    <property type="entry name" value="Glutaredoxin"/>
    <property type="match status" value="1"/>
</dbReference>
<accession>A0A558R3F4</accession>
<protein>
    <submittedName>
        <fullName evidence="7">SCO family protein</fullName>
    </submittedName>
</protein>
<dbReference type="RefSeq" id="WP_145151483.1">
    <property type="nucleotide sequence ID" value="NZ_VNIM01000040.1"/>
</dbReference>
<dbReference type="CDD" id="cd02968">
    <property type="entry name" value="SCO"/>
    <property type="match status" value="1"/>
</dbReference>
<evidence type="ECO:0000256" key="5">
    <source>
        <dbReference type="SAM" id="SignalP"/>
    </source>
</evidence>
<reference evidence="7 8" key="1">
    <citation type="submission" date="2019-07" db="EMBL/GenBank/DDBJ databases">
        <title>Sphingomonas solaris sp. nov., isolated from a solar panel from Boston, Massachusetts.</title>
        <authorList>
            <person name="Tanner K."/>
            <person name="Pascual J."/>
            <person name="Mancuso C."/>
            <person name="Pereto J."/>
            <person name="Khalil A."/>
            <person name="Vilanova C."/>
        </authorList>
    </citation>
    <scope>NUCLEOTIDE SEQUENCE [LARGE SCALE GENOMIC DNA]</scope>
    <source>
        <strain evidence="7 8">R4DWN</strain>
    </source>
</reference>
<feature type="binding site" evidence="3">
    <location>
        <position position="165"/>
    </location>
    <ligand>
        <name>Cu cation</name>
        <dbReference type="ChEBI" id="CHEBI:23378"/>
    </ligand>
</feature>
<dbReference type="InterPro" id="IPR013766">
    <property type="entry name" value="Thioredoxin_domain"/>
</dbReference>
<dbReference type="EMBL" id="VNIM01000040">
    <property type="protein sequence ID" value="TVV73887.1"/>
    <property type="molecule type" value="Genomic_DNA"/>
</dbReference>
<comment type="similarity">
    <text evidence="1">Belongs to the SCO1/2 family.</text>
</comment>
<dbReference type="Pfam" id="PF02630">
    <property type="entry name" value="SCO1-SenC"/>
    <property type="match status" value="1"/>
</dbReference>
<dbReference type="InterPro" id="IPR036249">
    <property type="entry name" value="Thioredoxin-like_sf"/>
</dbReference>
<sequence>MAGGTMNKPRFLSLLLPALLALAACQSPSAEPPLAGARIGGPFTLTDQDGRRVTDAQFAGRYRLVYFGYTYCPDVCPTDMQTLGRGLSLFEKQAPALAAKVQPIFITVDPARDTPAVLKQWVAAFHPRLIGLTGSEAQIAAVAKEYAVIYQRVETPGSTSYLMNHTRTAVLFGPKGEPLALIPQDETPEAAAAELAKWVK</sequence>
<feature type="domain" description="Thioredoxin" evidence="6">
    <location>
        <begin position="34"/>
        <end position="200"/>
    </location>
</feature>
<dbReference type="GO" id="GO:0046872">
    <property type="term" value="F:metal ion binding"/>
    <property type="evidence" value="ECO:0007669"/>
    <property type="project" value="UniProtKB-KW"/>
</dbReference>
<evidence type="ECO:0000313" key="7">
    <source>
        <dbReference type="EMBL" id="TVV73887.1"/>
    </source>
</evidence>
<dbReference type="SUPFAM" id="SSF52833">
    <property type="entry name" value="Thioredoxin-like"/>
    <property type="match status" value="1"/>
</dbReference>
<keyword evidence="2 3" id="KW-0186">Copper</keyword>
<dbReference type="OrthoDB" id="9790194at2"/>
<proteinExistence type="inferred from homology"/>
<comment type="caution">
    <text evidence="7">The sequence shown here is derived from an EMBL/GenBank/DDBJ whole genome shotgun (WGS) entry which is preliminary data.</text>
</comment>
<organism evidence="7 8">
    <name type="scientific">Alterirhizorhabdus solaris</name>
    <dbReference type="NCBI Taxonomy" id="2529389"/>
    <lineage>
        <taxon>Bacteria</taxon>
        <taxon>Pseudomonadati</taxon>
        <taxon>Pseudomonadota</taxon>
        <taxon>Alphaproteobacteria</taxon>
        <taxon>Sphingomonadales</taxon>
        <taxon>Rhizorhabdaceae</taxon>
        <taxon>Alterirhizorhabdus</taxon>
    </lineage>
</organism>
<evidence type="ECO:0000259" key="6">
    <source>
        <dbReference type="PROSITE" id="PS51352"/>
    </source>
</evidence>
<dbReference type="PROSITE" id="PS51352">
    <property type="entry name" value="THIOREDOXIN_2"/>
    <property type="match status" value="1"/>
</dbReference>
<keyword evidence="4" id="KW-1015">Disulfide bond</keyword>
<feature type="binding site" evidence="3">
    <location>
        <position position="72"/>
    </location>
    <ligand>
        <name>Cu cation</name>
        <dbReference type="ChEBI" id="CHEBI:23378"/>
    </ligand>
</feature>
<keyword evidence="8" id="KW-1185">Reference proteome</keyword>
<dbReference type="AlphaFoldDB" id="A0A558R3F4"/>
<evidence type="ECO:0000313" key="8">
    <source>
        <dbReference type="Proteomes" id="UP000318681"/>
    </source>
</evidence>
<feature type="chain" id="PRO_5021857681" evidence="5">
    <location>
        <begin position="24"/>
        <end position="200"/>
    </location>
</feature>
<gene>
    <name evidence="7" type="ORF">FOY91_11025</name>
</gene>
<dbReference type="PANTHER" id="PTHR12151">
    <property type="entry name" value="ELECTRON TRANSPORT PROTIN SCO1/SENC FAMILY MEMBER"/>
    <property type="match status" value="1"/>
</dbReference>
<dbReference type="InterPro" id="IPR003782">
    <property type="entry name" value="SCO1/SenC"/>
</dbReference>
<feature type="signal peptide" evidence="5">
    <location>
        <begin position="1"/>
        <end position="23"/>
    </location>
</feature>
<dbReference type="Proteomes" id="UP000318681">
    <property type="component" value="Unassembled WGS sequence"/>
</dbReference>
<evidence type="ECO:0000256" key="2">
    <source>
        <dbReference type="ARBA" id="ARBA00023008"/>
    </source>
</evidence>
<evidence type="ECO:0000256" key="1">
    <source>
        <dbReference type="ARBA" id="ARBA00010996"/>
    </source>
</evidence>
<name>A0A558R3F4_9SPHN</name>
<dbReference type="FunFam" id="3.40.30.10:FF:000013">
    <property type="entry name" value="Blast:Protein SCO1 homolog, mitochondrial"/>
    <property type="match status" value="1"/>
</dbReference>
<keyword evidence="3" id="KW-0479">Metal-binding</keyword>
<dbReference type="PANTHER" id="PTHR12151:SF25">
    <property type="entry name" value="LINALOOL DEHYDRATASE_ISOMERASE DOMAIN-CONTAINING PROTEIN"/>
    <property type="match status" value="1"/>
</dbReference>
<keyword evidence="5" id="KW-0732">Signal</keyword>
<feature type="binding site" evidence="3">
    <location>
        <position position="76"/>
    </location>
    <ligand>
        <name>Cu cation</name>
        <dbReference type="ChEBI" id="CHEBI:23378"/>
    </ligand>
</feature>
<evidence type="ECO:0000256" key="3">
    <source>
        <dbReference type="PIRSR" id="PIRSR603782-1"/>
    </source>
</evidence>
<feature type="disulfide bond" description="Redox-active" evidence="4">
    <location>
        <begin position="72"/>
        <end position="76"/>
    </location>
</feature>
<evidence type="ECO:0000256" key="4">
    <source>
        <dbReference type="PIRSR" id="PIRSR603782-2"/>
    </source>
</evidence>